<keyword evidence="2" id="KW-0812">Transmembrane</keyword>
<name>A0ABP8JB14_9MICO</name>
<evidence type="ECO:0000256" key="2">
    <source>
        <dbReference type="SAM" id="Phobius"/>
    </source>
</evidence>
<gene>
    <name evidence="3" type="ORF">GCM10023167_12430</name>
</gene>
<keyword evidence="4" id="KW-1185">Reference proteome</keyword>
<feature type="compositionally biased region" description="Polar residues" evidence="1">
    <location>
        <begin position="1"/>
        <end position="10"/>
    </location>
</feature>
<protein>
    <recommendedName>
        <fullName evidence="5">DUF4190 domain-containing protein</fullName>
    </recommendedName>
</protein>
<evidence type="ECO:0000256" key="1">
    <source>
        <dbReference type="SAM" id="MobiDB-lite"/>
    </source>
</evidence>
<dbReference type="RefSeq" id="WP_137319523.1">
    <property type="nucleotide sequence ID" value="NZ_BAABGL010000006.1"/>
</dbReference>
<sequence length="138" mass="13530">MSTTHLTPSTAGHREQAATSRNSAAPAPQGSATGGGVLALVLSGVALLTAPVLLLLPSIGFAPALAAAAGIVLAATGLRGATHGRGVAVTGLVVSTLLFVVLLGAAVVWNLGVAGPAIRDYAELHEAIDRVRSIVLGA</sequence>
<comment type="caution">
    <text evidence="3">The sequence shown here is derived from an EMBL/GenBank/DDBJ whole genome shotgun (WGS) entry which is preliminary data.</text>
</comment>
<reference evidence="4" key="1">
    <citation type="journal article" date="2019" name="Int. J. Syst. Evol. Microbiol.">
        <title>The Global Catalogue of Microorganisms (GCM) 10K type strain sequencing project: providing services to taxonomists for standard genome sequencing and annotation.</title>
        <authorList>
            <consortium name="The Broad Institute Genomics Platform"/>
            <consortium name="The Broad Institute Genome Sequencing Center for Infectious Disease"/>
            <person name="Wu L."/>
            <person name="Ma J."/>
        </authorList>
    </citation>
    <scope>NUCLEOTIDE SEQUENCE [LARGE SCALE GENOMIC DNA]</scope>
    <source>
        <strain evidence="4">JCM 17808</strain>
    </source>
</reference>
<feature type="transmembrane region" description="Helical" evidence="2">
    <location>
        <begin position="63"/>
        <end position="81"/>
    </location>
</feature>
<keyword evidence="2" id="KW-0472">Membrane</keyword>
<feature type="transmembrane region" description="Helical" evidence="2">
    <location>
        <begin position="36"/>
        <end position="56"/>
    </location>
</feature>
<evidence type="ECO:0000313" key="3">
    <source>
        <dbReference type="EMBL" id="GAA4388050.1"/>
    </source>
</evidence>
<evidence type="ECO:0008006" key="5">
    <source>
        <dbReference type="Google" id="ProtNLM"/>
    </source>
</evidence>
<feature type="transmembrane region" description="Helical" evidence="2">
    <location>
        <begin position="87"/>
        <end position="109"/>
    </location>
</feature>
<evidence type="ECO:0000313" key="4">
    <source>
        <dbReference type="Proteomes" id="UP001500642"/>
    </source>
</evidence>
<organism evidence="3 4">
    <name type="scientific">Brevibacterium pityocampae</name>
    <dbReference type="NCBI Taxonomy" id="506594"/>
    <lineage>
        <taxon>Bacteria</taxon>
        <taxon>Bacillati</taxon>
        <taxon>Actinomycetota</taxon>
        <taxon>Actinomycetes</taxon>
        <taxon>Micrococcales</taxon>
        <taxon>Brevibacteriaceae</taxon>
        <taxon>Brevibacterium</taxon>
    </lineage>
</organism>
<feature type="region of interest" description="Disordered" evidence="1">
    <location>
        <begin position="1"/>
        <end position="29"/>
    </location>
</feature>
<proteinExistence type="predicted"/>
<dbReference type="EMBL" id="BAABGL010000006">
    <property type="protein sequence ID" value="GAA4388050.1"/>
    <property type="molecule type" value="Genomic_DNA"/>
</dbReference>
<keyword evidence="2" id="KW-1133">Transmembrane helix</keyword>
<dbReference type="Proteomes" id="UP001500642">
    <property type="component" value="Unassembled WGS sequence"/>
</dbReference>
<accession>A0ABP8JB14</accession>